<dbReference type="GO" id="GO:0000139">
    <property type="term" value="C:Golgi membrane"/>
    <property type="evidence" value="ECO:0007669"/>
    <property type="project" value="TreeGrafter"/>
</dbReference>
<dbReference type="GO" id="GO:0030100">
    <property type="term" value="P:regulation of endocytosis"/>
    <property type="evidence" value="ECO:0007669"/>
    <property type="project" value="TreeGrafter"/>
</dbReference>
<dbReference type="Pfam" id="PF01412">
    <property type="entry name" value="ArfGap"/>
    <property type="match status" value="1"/>
</dbReference>
<dbReference type="Gene3D" id="1.10.220.150">
    <property type="entry name" value="Arf GTPase activating protein"/>
    <property type="match status" value="1"/>
</dbReference>
<dbReference type="InterPro" id="IPR038508">
    <property type="entry name" value="ArfGAP_dom_sf"/>
</dbReference>
<keyword evidence="9" id="KW-1185">Reference proteome</keyword>
<dbReference type="PROSITE" id="PS50115">
    <property type="entry name" value="ARFGAP"/>
    <property type="match status" value="1"/>
</dbReference>
<feature type="compositionally biased region" description="Polar residues" evidence="6">
    <location>
        <begin position="166"/>
        <end position="192"/>
    </location>
</feature>
<keyword evidence="1" id="KW-0343">GTPase activation</keyword>
<dbReference type="InterPro" id="IPR001164">
    <property type="entry name" value="ArfGAP_dom"/>
</dbReference>
<dbReference type="PANTHER" id="PTHR46395">
    <property type="entry name" value="ADP-RIBOSYLATION FACTOR GTPASE-ACTIVATING PROTEIN 1"/>
    <property type="match status" value="1"/>
</dbReference>
<dbReference type="PANTHER" id="PTHR46395:SF1">
    <property type="entry name" value="ADP-RIBOSYLATION FACTOR GTPASE-ACTIVATING PROTEIN 1"/>
    <property type="match status" value="1"/>
</dbReference>
<gene>
    <name evidence="8" type="ORF">OXX778_LOCUS5450</name>
</gene>
<proteinExistence type="predicted"/>
<protein>
    <recommendedName>
        <fullName evidence="7">Arf-GAP domain-containing protein</fullName>
    </recommendedName>
</protein>
<accession>A0A813RD22</accession>
<dbReference type="InterPro" id="IPR037278">
    <property type="entry name" value="ARFGAP/RecO"/>
</dbReference>
<dbReference type="SUPFAM" id="SSF57863">
    <property type="entry name" value="ArfGap/RecO-like zinc finger"/>
    <property type="match status" value="1"/>
</dbReference>
<dbReference type="AlphaFoldDB" id="A0A813RD22"/>
<evidence type="ECO:0000256" key="5">
    <source>
        <dbReference type="PROSITE-ProRule" id="PRU00288"/>
    </source>
</evidence>
<comment type="caution">
    <text evidence="8">The sequence shown here is derived from an EMBL/GenBank/DDBJ whole genome shotgun (WGS) entry which is preliminary data.</text>
</comment>
<feature type="domain" description="Arf-GAP" evidence="7">
    <location>
        <begin position="7"/>
        <end position="124"/>
    </location>
</feature>
<dbReference type="Proteomes" id="UP000663879">
    <property type="component" value="Unassembled WGS sequence"/>
</dbReference>
<feature type="compositionally biased region" description="Basic and acidic residues" evidence="6">
    <location>
        <begin position="376"/>
        <end position="395"/>
    </location>
</feature>
<feature type="region of interest" description="Disordered" evidence="6">
    <location>
        <begin position="121"/>
        <end position="229"/>
    </location>
</feature>
<keyword evidence="3 5" id="KW-0863">Zinc-finger</keyword>
<evidence type="ECO:0000256" key="6">
    <source>
        <dbReference type="SAM" id="MobiDB-lite"/>
    </source>
</evidence>
<evidence type="ECO:0000313" key="9">
    <source>
        <dbReference type="Proteomes" id="UP000663879"/>
    </source>
</evidence>
<dbReference type="PRINTS" id="PR00405">
    <property type="entry name" value="REVINTRACTNG"/>
</dbReference>
<keyword evidence="4" id="KW-0862">Zinc</keyword>
<feature type="compositionally biased region" description="Low complexity" evidence="6">
    <location>
        <begin position="339"/>
        <end position="375"/>
    </location>
</feature>
<dbReference type="GO" id="GO:0008270">
    <property type="term" value="F:zinc ion binding"/>
    <property type="evidence" value="ECO:0007669"/>
    <property type="project" value="UniProtKB-KW"/>
</dbReference>
<evidence type="ECO:0000256" key="3">
    <source>
        <dbReference type="ARBA" id="ARBA00022771"/>
    </source>
</evidence>
<dbReference type="SMART" id="SM00105">
    <property type="entry name" value="ArfGap"/>
    <property type="match status" value="1"/>
</dbReference>
<dbReference type="EMBL" id="CAJNOC010000593">
    <property type="protein sequence ID" value="CAF0780815.1"/>
    <property type="molecule type" value="Genomic_DNA"/>
</dbReference>
<evidence type="ECO:0000256" key="4">
    <source>
        <dbReference type="ARBA" id="ARBA00022833"/>
    </source>
</evidence>
<dbReference type="GO" id="GO:0032012">
    <property type="term" value="P:regulation of ARF protein signal transduction"/>
    <property type="evidence" value="ECO:0007669"/>
    <property type="project" value="TreeGrafter"/>
</dbReference>
<dbReference type="OrthoDB" id="983479at2759"/>
<name>A0A813RD22_9BILA</name>
<evidence type="ECO:0000256" key="2">
    <source>
        <dbReference type="ARBA" id="ARBA00022723"/>
    </source>
</evidence>
<sequence length="440" mass="49050">MSSPRTRRVLKDLQLRDENKYCFECNGHNPQWVSVTYGIFICLECSGKHRSLGVHLSFVRSLTLDKWKDIELEKMKVGGNKNAKLFFESQPDYKPNMSLQQKYNSRFAALYKDKISTEAQGKEWSESTSSAANYQSSSMRENTSSSSLNYNRSSSSLSGGYNNSNEQTNSYQSNSYQTGFSSEQLKSQTSDFFSRKQAENSSRPDGIPPSQGGKYAGFGNTVEPQRSNDNDIFNTLTSSLSSFTLNAGKWASVAKDNVVKLSSTAATQATELTKNMNEKVKEGTLLTSVTSKVTDVGSKAWSNLNSYLGQSGEGGGISNSLSNFNIWGRSGYDSMGGESASSQPSSNYTSYNNTESYNNQSKDNWNNWDDAGWDNTSEKKSNKAEPKKESKKNDDWNSWEDAGWESSSSNNKKTNKNSKDLMNFEDDDQWEPIEPSNKSK</sequence>
<reference evidence="8" key="1">
    <citation type="submission" date="2021-02" db="EMBL/GenBank/DDBJ databases">
        <authorList>
            <person name="Nowell W R."/>
        </authorList>
    </citation>
    <scope>NUCLEOTIDE SEQUENCE</scope>
    <source>
        <strain evidence="8">Ploen Becks lab</strain>
    </source>
</reference>
<dbReference type="GO" id="GO:0005096">
    <property type="term" value="F:GTPase activator activity"/>
    <property type="evidence" value="ECO:0007669"/>
    <property type="project" value="UniProtKB-KW"/>
</dbReference>
<evidence type="ECO:0000259" key="7">
    <source>
        <dbReference type="PROSITE" id="PS50115"/>
    </source>
</evidence>
<dbReference type="FunFam" id="1.10.220.150:FF:000014">
    <property type="entry name" value="ADP-ribosylation factor GTPase-activating protein"/>
    <property type="match status" value="1"/>
</dbReference>
<organism evidence="8 9">
    <name type="scientific">Brachionus calyciflorus</name>
    <dbReference type="NCBI Taxonomy" id="104777"/>
    <lineage>
        <taxon>Eukaryota</taxon>
        <taxon>Metazoa</taxon>
        <taxon>Spiralia</taxon>
        <taxon>Gnathifera</taxon>
        <taxon>Rotifera</taxon>
        <taxon>Eurotatoria</taxon>
        <taxon>Monogononta</taxon>
        <taxon>Pseudotrocha</taxon>
        <taxon>Ploima</taxon>
        <taxon>Brachionidae</taxon>
        <taxon>Brachionus</taxon>
    </lineage>
</organism>
<evidence type="ECO:0000313" key="8">
    <source>
        <dbReference type="EMBL" id="CAF0780815.1"/>
    </source>
</evidence>
<feature type="region of interest" description="Disordered" evidence="6">
    <location>
        <begin position="335"/>
        <end position="440"/>
    </location>
</feature>
<feature type="compositionally biased region" description="Low complexity" evidence="6">
    <location>
        <begin position="126"/>
        <end position="165"/>
    </location>
</feature>
<keyword evidence="2" id="KW-0479">Metal-binding</keyword>
<dbReference type="CDD" id="cd08830">
    <property type="entry name" value="ArfGap_ArfGap1"/>
    <property type="match status" value="1"/>
</dbReference>
<evidence type="ECO:0000256" key="1">
    <source>
        <dbReference type="ARBA" id="ARBA00022468"/>
    </source>
</evidence>